<protein>
    <recommendedName>
        <fullName evidence="2">LCCL domain-containing protein</fullName>
    </recommendedName>
</protein>
<dbReference type="PROSITE" id="PS50820">
    <property type="entry name" value="LCCL"/>
    <property type="match status" value="1"/>
</dbReference>
<keyword evidence="4" id="KW-1185">Reference proteome</keyword>
<dbReference type="Proteomes" id="UP001445076">
    <property type="component" value="Unassembled WGS sequence"/>
</dbReference>
<dbReference type="SMART" id="SM00603">
    <property type="entry name" value="LCCL"/>
    <property type="match status" value="1"/>
</dbReference>
<dbReference type="InterPro" id="IPR052108">
    <property type="entry name" value="MEGF/SIB"/>
</dbReference>
<reference evidence="3 4" key="1">
    <citation type="journal article" date="2024" name="BMC Genomics">
        <title>Genome assembly of redclaw crayfish (Cherax quadricarinatus) provides insights into its immune adaptation and hypoxia tolerance.</title>
        <authorList>
            <person name="Liu Z."/>
            <person name="Zheng J."/>
            <person name="Li H."/>
            <person name="Fang K."/>
            <person name="Wang S."/>
            <person name="He J."/>
            <person name="Zhou D."/>
            <person name="Weng S."/>
            <person name="Chi M."/>
            <person name="Gu Z."/>
            <person name="He J."/>
            <person name="Li F."/>
            <person name="Wang M."/>
        </authorList>
    </citation>
    <scope>NUCLEOTIDE SEQUENCE [LARGE SCALE GENOMIC DNA]</scope>
    <source>
        <strain evidence="3">ZL_2023a</strain>
    </source>
</reference>
<feature type="domain" description="LCCL" evidence="2">
    <location>
        <begin position="69"/>
        <end position="129"/>
    </location>
</feature>
<dbReference type="PROSITE" id="PS00022">
    <property type="entry name" value="EGF_1"/>
    <property type="match status" value="1"/>
</dbReference>
<organism evidence="3 4">
    <name type="scientific">Cherax quadricarinatus</name>
    <name type="common">Australian red claw crayfish</name>
    <dbReference type="NCBI Taxonomy" id="27406"/>
    <lineage>
        <taxon>Eukaryota</taxon>
        <taxon>Metazoa</taxon>
        <taxon>Ecdysozoa</taxon>
        <taxon>Arthropoda</taxon>
        <taxon>Crustacea</taxon>
        <taxon>Multicrustacea</taxon>
        <taxon>Malacostraca</taxon>
        <taxon>Eumalacostraca</taxon>
        <taxon>Eucarida</taxon>
        <taxon>Decapoda</taxon>
        <taxon>Pleocyemata</taxon>
        <taxon>Astacidea</taxon>
        <taxon>Parastacoidea</taxon>
        <taxon>Parastacidae</taxon>
        <taxon>Cherax</taxon>
    </lineage>
</organism>
<sequence>MVDALPPSPSPSTVMEYIRLAVVALVVSCTIAGSAGQSCKKFRDINDESYNCDTSCLPTSQVPETSTPVYGTEYYSEDCDICMAALHAGAVNRTGGTVNFKRHETSSVFRGTIRNRIVSKSRSNVSSGVAFKFHNNNPVISKEDLATDVIMVHNSYYEGKQLQLTCLSDDPGRELDSTNITAWDYSNTTYYKHVFRRYGINMKFKSDVHAIRCLGRTSATDVLAVVQSSQQTYIAEKSTFRASQGQYLQVSMNKTGAHTEVYFRRLPDGWQYEDESSVSVTLPLTFNPVTQGDAGIYILGNTQIKKKLKNAAANIAKKGAYFYLIVRECEAGRYGRDCQFWCPDCENGGVCHAVTGSCLCAPGFHGPTC</sequence>
<name>A0AAW0XSV0_CHEQU</name>
<accession>A0AAW0XSV0</accession>
<dbReference type="Pfam" id="PF03815">
    <property type="entry name" value="LCCL"/>
    <property type="match status" value="1"/>
</dbReference>
<feature type="signal peptide" evidence="1">
    <location>
        <begin position="1"/>
        <end position="36"/>
    </location>
</feature>
<dbReference type="PANTHER" id="PTHR24035">
    <property type="entry name" value="MULTIPLE EPIDERMAL GROWTH FACTOR-LIKE DOMAINS PROTEIN"/>
    <property type="match status" value="1"/>
</dbReference>
<dbReference type="Gene3D" id="2.170.130.20">
    <property type="entry name" value="LCCL-like domain"/>
    <property type="match status" value="1"/>
</dbReference>
<gene>
    <name evidence="3" type="ORF">OTU49_017238</name>
</gene>
<dbReference type="InterPro" id="IPR036609">
    <property type="entry name" value="LCCL_sf"/>
</dbReference>
<dbReference type="AlphaFoldDB" id="A0AAW0XSV0"/>
<proteinExistence type="predicted"/>
<dbReference type="PROSITE" id="PS01186">
    <property type="entry name" value="EGF_2"/>
    <property type="match status" value="1"/>
</dbReference>
<dbReference type="EMBL" id="JARKIK010000018">
    <property type="protein sequence ID" value="KAK8746045.1"/>
    <property type="molecule type" value="Genomic_DNA"/>
</dbReference>
<comment type="caution">
    <text evidence="3">The sequence shown here is derived from an EMBL/GenBank/DDBJ whole genome shotgun (WGS) entry which is preliminary data.</text>
</comment>
<dbReference type="InterPro" id="IPR000742">
    <property type="entry name" value="EGF"/>
</dbReference>
<evidence type="ECO:0000313" key="3">
    <source>
        <dbReference type="EMBL" id="KAK8746045.1"/>
    </source>
</evidence>
<dbReference type="SUPFAM" id="SSF69848">
    <property type="entry name" value="LCCL domain"/>
    <property type="match status" value="1"/>
</dbReference>
<feature type="non-terminal residue" evidence="3">
    <location>
        <position position="369"/>
    </location>
</feature>
<feature type="chain" id="PRO_5043900842" description="LCCL domain-containing protein" evidence="1">
    <location>
        <begin position="37"/>
        <end position="369"/>
    </location>
</feature>
<dbReference type="CDD" id="cd00054">
    <property type="entry name" value="EGF_CA"/>
    <property type="match status" value="1"/>
</dbReference>
<evidence type="ECO:0000313" key="4">
    <source>
        <dbReference type="Proteomes" id="UP001445076"/>
    </source>
</evidence>
<dbReference type="PANTHER" id="PTHR24035:SF109">
    <property type="entry name" value="PROTEIN DRAPER"/>
    <property type="match status" value="1"/>
</dbReference>
<dbReference type="Gene3D" id="2.170.300.10">
    <property type="entry name" value="Tie2 ligand-binding domain superfamily"/>
    <property type="match status" value="1"/>
</dbReference>
<dbReference type="InterPro" id="IPR004043">
    <property type="entry name" value="LCCL"/>
</dbReference>
<keyword evidence="1" id="KW-0732">Signal</keyword>
<evidence type="ECO:0000259" key="2">
    <source>
        <dbReference type="PROSITE" id="PS50820"/>
    </source>
</evidence>
<evidence type="ECO:0000256" key="1">
    <source>
        <dbReference type="SAM" id="SignalP"/>
    </source>
</evidence>